<sequence>MAQRVARADYRERLNRVRAYIGAHLDTPLHLDELADIACLSRFHWHRVYRGLTGETVWQTVRRLRLQRAALELATGTEPVGKIAERSGYANARAFSKAFRDDYGMPPLRYRAEGGHRRYDNDQWQEHTAMYDVRTETRPAGTVRGLVHIGPYIEISATFDRFGAELAARQLQPKSKGMAALYFDDPDITPPEELRALAGLLLAEGESASEGFETGELPAGRYAILTHKGPYAELGKAYGWFFGAWLPGSGETPAKVPPMEFYLNTPLDAAPPELLTEIHMALA</sequence>
<keyword evidence="6" id="KW-1185">Reference proteome</keyword>
<feature type="domain" description="HTH araC/xylS-type" evidence="4">
    <location>
        <begin position="15"/>
        <end position="113"/>
    </location>
</feature>
<dbReference type="RefSeq" id="WP_158284863.1">
    <property type="nucleotide sequence ID" value="NZ_QGTR01000001.1"/>
</dbReference>
<evidence type="ECO:0000256" key="1">
    <source>
        <dbReference type="ARBA" id="ARBA00023015"/>
    </source>
</evidence>
<dbReference type="GO" id="GO:0003700">
    <property type="term" value="F:DNA-binding transcription factor activity"/>
    <property type="evidence" value="ECO:0007669"/>
    <property type="project" value="InterPro"/>
</dbReference>
<dbReference type="SMART" id="SM00871">
    <property type="entry name" value="AraC_E_bind"/>
    <property type="match status" value="1"/>
</dbReference>
<comment type="caution">
    <text evidence="5">The sequence shown here is derived from an EMBL/GenBank/DDBJ whole genome shotgun (WGS) entry which is preliminary data.</text>
</comment>
<name>A0A317PSH6_9HYPH</name>
<dbReference type="InterPro" id="IPR029442">
    <property type="entry name" value="GyrI-like"/>
</dbReference>
<organism evidence="5 6">
    <name type="scientific">Hoeflea marina</name>
    <dbReference type="NCBI Taxonomy" id="274592"/>
    <lineage>
        <taxon>Bacteria</taxon>
        <taxon>Pseudomonadati</taxon>
        <taxon>Pseudomonadota</taxon>
        <taxon>Alphaproteobacteria</taxon>
        <taxon>Hyphomicrobiales</taxon>
        <taxon>Rhizobiaceae</taxon>
        <taxon>Hoeflea</taxon>
    </lineage>
</organism>
<proteinExistence type="predicted"/>
<evidence type="ECO:0000256" key="3">
    <source>
        <dbReference type="ARBA" id="ARBA00023163"/>
    </source>
</evidence>
<dbReference type="Proteomes" id="UP000246352">
    <property type="component" value="Unassembled WGS sequence"/>
</dbReference>
<dbReference type="PANTHER" id="PTHR40055:SF1">
    <property type="entry name" value="TRANSCRIPTIONAL REGULATOR YGIV-RELATED"/>
    <property type="match status" value="1"/>
</dbReference>
<dbReference type="Pfam" id="PF06445">
    <property type="entry name" value="GyrI-like"/>
    <property type="match status" value="1"/>
</dbReference>
<dbReference type="GO" id="GO:0043565">
    <property type="term" value="F:sequence-specific DNA binding"/>
    <property type="evidence" value="ECO:0007669"/>
    <property type="project" value="InterPro"/>
</dbReference>
<dbReference type="SMART" id="SM00342">
    <property type="entry name" value="HTH_ARAC"/>
    <property type="match status" value="1"/>
</dbReference>
<evidence type="ECO:0000313" key="6">
    <source>
        <dbReference type="Proteomes" id="UP000246352"/>
    </source>
</evidence>
<accession>A0A317PSH6</accession>
<dbReference type="InterPro" id="IPR018060">
    <property type="entry name" value="HTH_AraC"/>
</dbReference>
<dbReference type="Gene3D" id="3.20.80.10">
    <property type="entry name" value="Regulatory factor, effector binding domain"/>
    <property type="match status" value="1"/>
</dbReference>
<dbReference type="InterPro" id="IPR009057">
    <property type="entry name" value="Homeodomain-like_sf"/>
</dbReference>
<dbReference type="InterPro" id="IPR018062">
    <property type="entry name" value="HTH_AraC-typ_CS"/>
</dbReference>
<evidence type="ECO:0000313" key="5">
    <source>
        <dbReference type="EMBL" id="PWW04412.1"/>
    </source>
</evidence>
<dbReference type="Gene3D" id="1.10.10.60">
    <property type="entry name" value="Homeodomain-like"/>
    <property type="match status" value="1"/>
</dbReference>
<dbReference type="InterPro" id="IPR010499">
    <property type="entry name" value="AraC_E-bd"/>
</dbReference>
<protein>
    <submittedName>
        <fullName evidence="5">AraC family transcriptional regulator</fullName>
    </submittedName>
</protein>
<dbReference type="SUPFAM" id="SSF46689">
    <property type="entry name" value="Homeodomain-like"/>
    <property type="match status" value="2"/>
</dbReference>
<evidence type="ECO:0000256" key="2">
    <source>
        <dbReference type="ARBA" id="ARBA00023125"/>
    </source>
</evidence>
<keyword evidence="2" id="KW-0238">DNA-binding</keyword>
<dbReference type="EMBL" id="QGTR01000001">
    <property type="protein sequence ID" value="PWW04412.1"/>
    <property type="molecule type" value="Genomic_DNA"/>
</dbReference>
<keyword evidence="3" id="KW-0804">Transcription</keyword>
<dbReference type="OrthoDB" id="9816011at2"/>
<dbReference type="PROSITE" id="PS00041">
    <property type="entry name" value="HTH_ARAC_FAMILY_1"/>
    <property type="match status" value="1"/>
</dbReference>
<dbReference type="InterPro" id="IPR011256">
    <property type="entry name" value="Reg_factor_effector_dom_sf"/>
</dbReference>
<dbReference type="PROSITE" id="PS01124">
    <property type="entry name" value="HTH_ARAC_FAMILY_2"/>
    <property type="match status" value="1"/>
</dbReference>
<gene>
    <name evidence="5" type="ORF">DFR52_1011110</name>
</gene>
<dbReference type="InterPro" id="IPR050908">
    <property type="entry name" value="SmbC-like"/>
</dbReference>
<reference evidence="5 6" key="1">
    <citation type="submission" date="2018-05" db="EMBL/GenBank/DDBJ databases">
        <title>Genomic Encyclopedia of Type Strains, Phase IV (KMG-IV): sequencing the most valuable type-strain genomes for metagenomic binning, comparative biology and taxonomic classification.</title>
        <authorList>
            <person name="Goeker M."/>
        </authorList>
    </citation>
    <scope>NUCLEOTIDE SEQUENCE [LARGE SCALE GENOMIC DNA]</scope>
    <source>
        <strain evidence="5 6">DSM 16791</strain>
    </source>
</reference>
<dbReference type="Pfam" id="PF12833">
    <property type="entry name" value="HTH_18"/>
    <property type="match status" value="1"/>
</dbReference>
<dbReference type="AlphaFoldDB" id="A0A317PSH6"/>
<keyword evidence="1" id="KW-0805">Transcription regulation</keyword>
<dbReference type="PANTHER" id="PTHR40055">
    <property type="entry name" value="TRANSCRIPTIONAL REGULATOR YGIV-RELATED"/>
    <property type="match status" value="1"/>
</dbReference>
<evidence type="ECO:0000259" key="4">
    <source>
        <dbReference type="PROSITE" id="PS01124"/>
    </source>
</evidence>
<dbReference type="SUPFAM" id="SSF55136">
    <property type="entry name" value="Probable bacterial effector-binding domain"/>
    <property type="match status" value="1"/>
</dbReference>